<dbReference type="SUPFAM" id="SSF48239">
    <property type="entry name" value="Terpenoid cyclases/Protein prenyltransferases"/>
    <property type="match status" value="2"/>
</dbReference>
<dbReference type="InterPro" id="IPR018333">
    <property type="entry name" value="Squalene_cyclase"/>
</dbReference>
<comment type="caution">
    <text evidence="7">The sequence shown here is derived from an EMBL/GenBank/DDBJ whole genome shotgun (WGS) entry which is preliminary data.</text>
</comment>
<dbReference type="Proteomes" id="UP001153555">
    <property type="component" value="Unassembled WGS sequence"/>
</dbReference>
<dbReference type="InterPro" id="IPR032697">
    <property type="entry name" value="SQ_cyclase_N"/>
</dbReference>
<dbReference type="EC" id="5.4.99.-" evidence="4"/>
<keyword evidence="8" id="KW-1185">Reference proteome</keyword>
<dbReference type="PANTHER" id="PTHR11764">
    <property type="entry name" value="TERPENE CYCLASE/MUTASE FAMILY MEMBER"/>
    <property type="match status" value="1"/>
</dbReference>
<evidence type="ECO:0000256" key="2">
    <source>
        <dbReference type="ARBA" id="ARBA00022737"/>
    </source>
</evidence>
<dbReference type="AlphaFoldDB" id="A0A9N7NSJ7"/>
<keyword evidence="3 4" id="KW-0413">Isomerase</keyword>
<evidence type="ECO:0000256" key="3">
    <source>
        <dbReference type="ARBA" id="ARBA00023235"/>
    </source>
</evidence>
<reference evidence="7" key="1">
    <citation type="submission" date="2019-12" db="EMBL/GenBank/DDBJ databases">
        <authorList>
            <person name="Scholes J."/>
        </authorList>
    </citation>
    <scope>NUCLEOTIDE SEQUENCE</scope>
</reference>
<dbReference type="GO" id="GO:0005811">
    <property type="term" value="C:lipid droplet"/>
    <property type="evidence" value="ECO:0007669"/>
    <property type="project" value="InterPro"/>
</dbReference>
<keyword evidence="2" id="KW-0677">Repeat</keyword>
<name>A0A9N7NSJ7_STRHE</name>
<proteinExistence type="inferred from homology"/>
<evidence type="ECO:0000256" key="1">
    <source>
        <dbReference type="ARBA" id="ARBA00009755"/>
    </source>
</evidence>
<evidence type="ECO:0000259" key="5">
    <source>
        <dbReference type="Pfam" id="PF13243"/>
    </source>
</evidence>
<dbReference type="Pfam" id="PF13249">
    <property type="entry name" value="SQHop_cyclase_N"/>
    <property type="match status" value="1"/>
</dbReference>
<feature type="domain" description="Squalene cyclase C-terminal" evidence="5">
    <location>
        <begin position="420"/>
        <end position="757"/>
    </location>
</feature>
<dbReference type="SFLD" id="SFLDG01016">
    <property type="entry name" value="Prenyltransferase_Like_2"/>
    <property type="match status" value="1"/>
</dbReference>
<accession>A0A9N7NSJ7</accession>
<sequence>MWRLRFCEGEDDDEPWLTSFNGHIGRQFWEFDQTVGTAKQLALVEKARHEFRQNRHETRHSSDLLMRIQFAAKENSCGVDLPLQVKVGTEEDITRDEEVGITLTRALRFYSTLQAEDGHWPGDYGGPLFLLPGLVIALSVMDDAVDAILPDEHKKEMCRYLYNHQNLDGGWGLHIEGHSTMFCTALNYVALRLLGEKIVGGDRSMQRARNWILDHGGATCIPSWGKCWLSVLGVYEWNGNNPLPPELWLLPYFVPFHPGRMWCHCRMVYLPMSYLYGKRFVGPINRTILSLRRELYVQAYHQIDWDLARNQCAKEDLYYPHPLLQDILWKCLQEFAEPLLVKWPFSKLRQRSLSTVMKHIRYEDVNTNYLCIGPVNKVLNMLCCWVDDPNSKAVKSHFARVKDYLWVAEDGMKMQGYNGSQLWDVVLSVQAIIETNLKQEYGSILTKAHEFIKMSQMRKDSTGNPSSWYRHRSKGGWPFSTADNGWPVSDCTAEGLKAALMLSQLPSEIVGEALETDKLHDAVDFILSLQNNDGGFASYELTRSYAWLEMINPSETFGDIVIDYPYVECTSAAIQGLKLFRELCPNYRGKEVDTCIQKSVKFIESKQLPDGSWYGSWGVCYTYGTWFGLTGLINGGKTYANSPSIRKACEFLLSKQLPCGGWGESYLSSQDKVYMNLGENKLHIVNTAWALLALVEAGQAVRDSTPLHRAAKVLINSQMVNGDFPQQEIIGVFNRNCMISYSTYRNIFPIWALGVYLNKVLRSSN</sequence>
<protein>
    <recommendedName>
        <fullName evidence="4">Terpene cyclase/mutase family member</fullName>
        <ecNumber evidence="4">5.4.99.-</ecNumber>
    </recommendedName>
</protein>
<dbReference type="OrthoDB" id="21502at2759"/>
<evidence type="ECO:0000256" key="4">
    <source>
        <dbReference type="RuleBase" id="RU362003"/>
    </source>
</evidence>
<dbReference type="Pfam" id="PF13243">
    <property type="entry name" value="SQHop_cyclase_C"/>
    <property type="match status" value="1"/>
</dbReference>
<comment type="similarity">
    <text evidence="1 4">Belongs to the terpene cyclase/mutase family.</text>
</comment>
<dbReference type="GO" id="GO:0016104">
    <property type="term" value="P:triterpenoid biosynthetic process"/>
    <property type="evidence" value="ECO:0007669"/>
    <property type="project" value="InterPro"/>
</dbReference>
<dbReference type="PROSITE" id="PS01074">
    <property type="entry name" value="TERPENE_SYNTHASES"/>
    <property type="match status" value="1"/>
</dbReference>
<dbReference type="FunFam" id="1.50.10.20:FF:000002">
    <property type="entry name" value="Terpene cyclase/mutase family member"/>
    <property type="match status" value="1"/>
</dbReference>
<organism evidence="7 8">
    <name type="scientific">Striga hermonthica</name>
    <name type="common">Purple witchweed</name>
    <name type="synonym">Buchnera hermonthica</name>
    <dbReference type="NCBI Taxonomy" id="68872"/>
    <lineage>
        <taxon>Eukaryota</taxon>
        <taxon>Viridiplantae</taxon>
        <taxon>Streptophyta</taxon>
        <taxon>Embryophyta</taxon>
        <taxon>Tracheophyta</taxon>
        <taxon>Spermatophyta</taxon>
        <taxon>Magnoliopsida</taxon>
        <taxon>eudicotyledons</taxon>
        <taxon>Gunneridae</taxon>
        <taxon>Pentapetalae</taxon>
        <taxon>asterids</taxon>
        <taxon>lamiids</taxon>
        <taxon>Lamiales</taxon>
        <taxon>Orobanchaceae</taxon>
        <taxon>Buchnereae</taxon>
        <taxon>Striga</taxon>
    </lineage>
</organism>
<evidence type="ECO:0000259" key="6">
    <source>
        <dbReference type="Pfam" id="PF13249"/>
    </source>
</evidence>
<dbReference type="GO" id="GO:0031559">
    <property type="term" value="F:oxidosqualene cyclase activity"/>
    <property type="evidence" value="ECO:0007669"/>
    <property type="project" value="UniProtKB-ARBA"/>
</dbReference>
<evidence type="ECO:0000313" key="7">
    <source>
        <dbReference type="EMBL" id="CAA0836929.1"/>
    </source>
</evidence>
<dbReference type="InterPro" id="IPR008930">
    <property type="entry name" value="Terpenoid_cyclase/PrenylTrfase"/>
</dbReference>
<dbReference type="EMBL" id="CACSLK010030184">
    <property type="protein sequence ID" value="CAA0836929.1"/>
    <property type="molecule type" value="Genomic_DNA"/>
</dbReference>
<dbReference type="InterPro" id="IPR032696">
    <property type="entry name" value="SQ_cyclase_C"/>
</dbReference>
<dbReference type="CDD" id="cd02892">
    <property type="entry name" value="SQCY_1"/>
    <property type="match status" value="1"/>
</dbReference>
<dbReference type="FunFam" id="1.50.10.20:FF:000022">
    <property type="entry name" value="Terpene cyclase/mutase family member"/>
    <property type="match status" value="1"/>
</dbReference>
<gene>
    <name evidence="7" type="ORF">SHERM_03959</name>
</gene>
<feature type="domain" description="Squalene cyclase N-terminal" evidence="6">
    <location>
        <begin position="105"/>
        <end position="408"/>
    </location>
</feature>
<dbReference type="NCBIfam" id="TIGR01787">
    <property type="entry name" value="squalene_cyclas"/>
    <property type="match status" value="1"/>
</dbReference>
<dbReference type="InterPro" id="IPR002365">
    <property type="entry name" value="Terpene_synthase_CS"/>
</dbReference>
<dbReference type="Gene3D" id="1.50.10.20">
    <property type="match status" value="2"/>
</dbReference>
<evidence type="ECO:0000313" key="8">
    <source>
        <dbReference type="Proteomes" id="UP001153555"/>
    </source>
</evidence>
<dbReference type="PANTHER" id="PTHR11764:SF44">
    <property type="entry name" value="LANOSTEROL SYNTHASE"/>
    <property type="match status" value="1"/>
</dbReference>